<reference evidence="8 9" key="1">
    <citation type="submission" date="2017-04" db="EMBL/GenBank/DDBJ databases">
        <authorList>
            <person name="Afonso C.L."/>
            <person name="Miller P.J."/>
            <person name="Scott M.A."/>
            <person name="Spackman E."/>
            <person name="Goraichik I."/>
            <person name="Dimitrov K.M."/>
            <person name="Suarez D.L."/>
            <person name="Swayne D.E."/>
        </authorList>
    </citation>
    <scope>NUCLEOTIDE SEQUENCE [LARGE SCALE GENOMIC DNA]</scope>
    <source>
        <strain evidence="8 9">DSM 11270</strain>
    </source>
</reference>
<feature type="transmembrane region" description="Helical" evidence="7">
    <location>
        <begin position="131"/>
        <end position="151"/>
    </location>
</feature>
<feature type="transmembrane region" description="Helical" evidence="7">
    <location>
        <begin position="163"/>
        <end position="184"/>
    </location>
</feature>
<feature type="transmembrane region" description="Helical" evidence="7">
    <location>
        <begin position="340"/>
        <end position="366"/>
    </location>
</feature>
<protein>
    <submittedName>
        <fullName evidence="8">Nucleobase:cation symporter-2, NCS2 family</fullName>
    </submittedName>
</protein>
<comment type="subcellular location">
    <subcellularLocation>
        <location evidence="1">Membrane</location>
        <topology evidence="1">Multi-pass membrane protein</topology>
    </subcellularLocation>
</comment>
<dbReference type="OrthoDB" id="9805749at2"/>
<evidence type="ECO:0000256" key="6">
    <source>
        <dbReference type="ARBA" id="ARBA00023136"/>
    </source>
</evidence>
<dbReference type="PANTHER" id="PTHR42810:SF2">
    <property type="entry name" value="PURINE PERMEASE C1399.01C-RELATED"/>
    <property type="match status" value="1"/>
</dbReference>
<feature type="transmembrane region" description="Helical" evidence="7">
    <location>
        <begin position="98"/>
        <end position="119"/>
    </location>
</feature>
<keyword evidence="4 7" id="KW-0812">Transmembrane</keyword>
<feature type="transmembrane region" description="Helical" evidence="7">
    <location>
        <begin position="378"/>
        <end position="395"/>
    </location>
</feature>
<feature type="transmembrane region" description="Helical" evidence="7">
    <location>
        <begin position="278"/>
        <end position="298"/>
    </location>
</feature>
<keyword evidence="9" id="KW-1185">Reference proteome</keyword>
<name>A0A1W1UW49_DESTI</name>
<evidence type="ECO:0000313" key="9">
    <source>
        <dbReference type="Proteomes" id="UP000192731"/>
    </source>
</evidence>
<dbReference type="Pfam" id="PF00860">
    <property type="entry name" value="Xan_ur_permease"/>
    <property type="match status" value="1"/>
</dbReference>
<dbReference type="EMBL" id="FWWT01000012">
    <property type="protein sequence ID" value="SMB84914.1"/>
    <property type="molecule type" value="Genomic_DNA"/>
</dbReference>
<dbReference type="STRING" id="656914.SAMN00017405_1575"/>
<dbReference type="AlphaFoldDB" id="A0A1W1UW49"/>
<sequence length="439" mass="46085">MDKGGTNILVGVDEKISYKEAFILGLQHVLAMDLYIVPIILASLLALDQSNTAFFIQMSFLAAGIATLIQTGFCMRYPIMQGPSYIPIAALAAIGSELGLRTMIGSLIPGAIILILLGFPLRFLAKIISKFIPPIVGGTVIIIVGISLMPVAMNNIFTAPGNLGNNAIIGLFSAALLITCMLIGTRFTGAGKVLRIASVIIALVGGTLFASTFGILDFSAVKKAAWFSLPKLFPFGTPIFELKSVLTMIFIYLVVLVETTGTWFAVSAVTGTEIPEKRLNSAAVGEGLGCLVGALFGGTPMTGYSTNAGIIAVTGVASRMAIMAGGVILILLGFIPKVMNIIACIPGVVINGIFGVVCVIIAMNGFRAIQNIELNERNMMVIGIPILFTLGANAFPKDVLYTLPSYANYILSSGMAVGALSTVILNIILPPVKSSLDSR</sequence>
<dbReference type="GO" id="GO:0042907">
    <property type="term" value="F:xanthine transmembrane transporter activity"/>
    <property type="evidence" value="ECO:0007669"/>
    <property type="project" value="TreeGrafter"/>
</dbReference>
<feature type="transmembrane region" description="Helical" evidence="7">
    <location>
        <begin position="196"/>
        <end position="221"/>
    </location>
</feature>
<feature type="transmembrane region" description="Helical" evidence="7">
    <location>
        <begin position="407"/>
        <end position="429"/>
    </location>
</feature>
<accession>A0A1W1UW49</accession>
<feature type="transmembrane region" description="Helical" evidence="7">
    <location>
        <begin position="21"/>
        <end position="47"/>
    </location>
</feature>
<feature type="transmembrane region" description="Helical" evidence="7">
    <location>
        <begin position="53"/>
        <end position="77"/>
    </location>
</feature>
<organism evidence="8 9">
    <name type="scientific">Desulfonispora thiosulfatigenes DSM 11270</name>
    <dbReference type="NCBI Taxonomy" id="656914"/>
    <lineage>
        <taxon>Bacteria</taxon>
        <taxon>Bacillati</taxon>
        <taxon>Bacillota</taxon>
        <taxon>Clostridia</taxon>
        <taxon>Eubacteriales</taxon>
        <taxon>Peptococcaceae</taxon>
        <taxon>Desulfonispora</taxon>
    </lineage>
</organism>
<keyword evidence="3" id="KW-0813">Transport</keyword>
<keyword evidence="6 7" id="KW-0472">Membrane</keyword>
<evidence type="ECO:0000256" key="3">
    <source>
        <dbReference type="ARBA" id="ARBA00022448"/>
    </source>
</evidence>
<dbReference type="RefSeq" id="WP_084052399.1">
    <property type="nucleotide sequence ID" value="NZ_FWWT01000012.1"/>
</dbReference>
<dbReference type="Proteomes" id="UP000192731">
    <property type="component" value="Unassembled WGS sequence"/>
</dbReference>
<proteinExistence type="inferred from homology"/>
<evidence type="ECO:0000256" key="4">
    <source>
        <dbReference type="ARBA" id="ARBA00022692"/>
    </source>
</evidence>
<evidence type="ECO:0000256" key="5">
    <source>
        <dbReference type="ARBA" id="ARBA00022989"/>
    </source>
</evidence>
<dbReference type="InterPro" id="IPR006043">
    <property type="entry name" value="NCS2"/>
</dbReference>
<dbReference type="PANTHER" id="PTHR42810">
    <property type="entry name" value="PURINE PERMEASE C1399.01C-RELATED"/>
    <property type="match status" value="1"/>
</dbReference>
<evidence type="ECO:0000256" key="7">
    <source>
        <dbReference type="SAM" id="Phobius"/>
    </source>
</evidence>
<feature type="transmembrane region" description="Helical" evidence="7">
    <location>
        <begin position="242"/>
        <end position="266"/>
    </location>
</feature>
<evidence type="ECO:0000313" key="8">
    <source>
        <dbReference type="EMBL" id="SMB84914.1"/>
    </source>
</evidence>
<keyword evidence="5 7" id="KW-1133">Transmembrane helix</keyword>
<gene>
    <name evidence="8" type="ORF">SAMN00017405_1575</name>
</gene>
<evidence type="ECO:0000256" key="2">
    <source>
        <dbReference type="ARBA" id="ARBA00008821"/>
    </source>
</evidence>
<comment type="similarity">
    <text evidence="2">Belongs to the nucleobase:cation symporter-2 (NCS2) (TC 2.A.40) family.</text>
</comment>
<dbReference type="GO" id="GO:0005886">
    <property type="term" value="C:plasma membrane"/>
    <property type="evidence" value="ECO:0007669"/>
    <property type="project" value="TreeGrafter"/>
</dbReference>
<evidence type="ECO:0000256" key="1">
    <source>
        <dbReference type="ARBA" id="ARBA00004141"/>
    </source>
</evidence>
<feature type="transmembrane region" description="Helical" evidence="7">
    <location>
        <begin position="310"/>
        <end position="334"/>
    </location>
</feature>
<dbReference type="NCBIfam" id="NF037981">
    <property type="entry name" value="NCS2_1"/>
    <property type="match status" value="1"/>
</dbReference>